<protein>
    <recommendedName>
        <fullName evidence="1">Peptidase M13 C-terminal domain-containing protein</fullName>
    </recommendedName>
</protein>
<dbReference type="EMBL" id="JARKHS020034365">
    <property type="protein sequence ID" value="KAK8758199.1"/>
    <property type="molecule type" value="Genomic_DNA"/>
</dbReference>
<evidence type="ECO:0000259" key="1">
    <source>
        <dbReference type="Pfam" id="PF01431"/>
    </source>
</evidence>
<dbReference type="Pfam" id="PF01431">
    <property type="entry name" value="Peptidase_M13"/>
    <property type="match status" value="1"/>
</dbReference>
<sequence length="587" mass="65748">MLDAVDMFLEKRHELLSAGTESSDPNSEVLETARAFYVTCLKAFETPVNIKKAVREVVAELDVPLKEWLVKNSWEELFAYSFNLSYVNHFHNFFKINRYTTDADGTHFAIVRGRSFHRQMGEDHPSKATTEYLRQVLSSIGERGPSGEVISEVLKLDEAWKQRQALNGAPLAPQKIGDLSCGPLTAALWTRHFAQHGGNADTTLKAPDFGKVCADLVVAFVNATPVARPVYLVTLLVAHVLSYDFKLMPSRSKDKVRDICFSSGITVFKGAWLQAMSIMLSIKRPVIVKLKSYIDFETRLLPIITSRTWMEPEDMVASEHKISNFTVVLFPSSVMTIQQLECSRFGEGHLLLTNSFIENYVDIYKLETHPSCFRSPSGTIAMKHDKDLIGTNISVNQIAKTMVLPQFLGTEPIYYTSVVEDFINIATETTVVLRRVARLANAQHESLPDQNKTSSTWSKRALTGYADLARCLAQQYKFPGSPLSEEQFDDAFSVMDAIEAARDIKIEYDSEAVKQDLQRTMATNALFFRRACLPLCGSVDATPGHNDISHSAAHLGCNYGVSKLPEFHEAFGCTDGHRMSPLKECFR</sequence>
<name>A0AAQ4D6V9_AMBAM</name>
<organism evidence="2 3">
    <name type="scientific">Amblyomma americanum</name>
    <name type="common">Lone star tick</name>
    <dbReference type="NCBI Taxonomy" id="6943"/>
    <lineage>
        <taxon>Eukaryota</taxon>
        <taxon>Metazoa</taxon>
        <taxon>Ecdysozoa</taxon>
        <taxon>Arthropoda</taxon>
        <taxon>Chelicerata</taxon>
        <taxon>Arachnida</taxon>
        <taxon>Acari</taxon>
        <taxon>Parasitiformes</taxon>
        <taxon>Ixodida</taxon>
        <taxon>Ixodoidea</taxon>
        <taxon>Ixodidae</taxon>
        <taxon>Amblyomminae</taxon>
        <taxon>Amblyomma</taxon>
    </lineage>
</organism>
<evidence type="ECO:0000313" key="2">
    <source>
        <dbReference type="EMBL" id="KAK8758199.1"/>
    </source>
</evidence>
<evidence type="ECO:0000313" key="3">
    <source>
        <dbReference type="Proteomes" id="UP001321473"/>
    </source>
</evidence>
<dbReference type="GO" id="GO:0005886">
    <property type="term" value="C:plasma membrane"/>
    <property type="evidence" value="ECO:0007669"/>
    <property type="project" value="TreeGrafter"/>
</dbReference>
<dbReference type="Gene3D" id="3.40.390.10">
    <property type="entry name" value="Collagenase (Catalytic Domain)"/>
    <property type="match status" value="1"/>
</dbReference>
<proteinExistence type="predicted"/>
<dbReference type="InterPro" id="IPR018497">
    <property type="entry name" value="Peptidase_M13_C"/>
</dbReference>
<dbReference type="PANTHER" id="PTHR11733">
    <property type="entry name" value="ZINC METALLOPROTEASE FAMILY M13 NEPRILYSIN-RELATED"/>
    <property type="match status" value="1"/>
</dbReference>
<gene>
    <name evidence="2" type="ORF">V5799_004159</name>
</gene>
<keyword evidence="3" id="KW-1185">Reference proteome</keyword>
<dbReference type="SUPFAM" id="SSF55486">
    <property type="entry name" value="Metalloproteases ('zincins'), catalytic domain"/>
    <property type="match status" value="1"/>
</dbReference>
<comment type="caution">
    <text evidence="2">The sequence shown here is derived from an EMBL/GenBank/DDBJ whole genome shotgun (WGS) entry which is preliminary data.</text>
</comment>
<dbReference type="AlphaFoldDB" id="A0AAQ4D6V9"/>
<feature type="domain" description="Peptidase M13 C-terminal" evidence="1">
    <location>
        <begin position="415"/>
        <end position="585"/>
    </location>
</feature>
<accession>A0AAQ4D6V9</accession>
<dbReference type="Proteomes" id="UP001321473">
    <property type="component" value="Unassembled WGS sequence"/>
</dbReference>
<dbReference type="InterPro" id="IPR000718">
    <property type="entry name" value="Peptidase_M13"/>
</dbReference>
<dbReference type="InterPro" id="IPR024079">
    <property type="entry name" value="MetalloPept_cat_dom_sf"/>
</dbReference>
<reference evidence="2 3" key="1">
    <citation type="journal article" date="2023" name="Arcadia Sci">
        <title>De novo assembly of a long-read Amblyomma americanum tick genome.</title>
        <authorList>
            <person name="Chou S."/>
            <person name="Poskanzer K.E."/>
            <person name="Rollins M."/>
            <person name="Thuy-Boun P.S."/>
        </authorList>
    </citation>
    <scope>NUCLEOTIDE SEQUENCE [LARGE SCALE GENOMIC DNA]</scope>
    <source>
        <strain evidence="2">F_SG_1</strain>
        <tissue evidence="2">Salivary glands</tissue>
    </source>
</reference>
<dbReference type="GO" id="GO:0016485">
    <property type="term" value="P:protein processing"/>
    <property type="evidence" value="ECO:0007669"/>
    <property type="project" value="TreeGrafter"/>
</dbReference>
<dbReference type="PANTHER" id="PTHR11733:SF241">
    <property type="entry name" value="GH26575P-RELATED"/>
    <property type="match status" value="1"/>
</dbReference>
<dbReference type="GO" id="GO:0004222">
    <property type="term" value="F:metalloendopeptidase activity"/>
    <property type="evidence" value="ECO:0007669"/>
    <property type="project" value="InterPro"/>
</dbReference>
<dbReference type="PROSITE" id="PS51885">
    <property type="entry name" value="NEPRILYSIN"/>
    <property type="match status" value="1"/>
</dbReference>